<evidence type="ECO:0008006" key="2">
    <source>
        <dbReference type="Google" id="ProtNLM"/>
    </source>
</evidence>
<evidence type="ECO:0000313" key="1">
    <source>
        <dbReference type="EMBL" id="KKL66046.1"/>
    </source>
</evidence>
<protein>
    <recommendedName>
        <fullName evidence="2">Terminase large subunit gp17-like C-terminal domain-containing protein</fullName>
    </recommendedName>
</protein>
<dbReference type="AlphaFoldDB" id="A0A0F9EIC2"/>
<gene>
    <name evidence="1" type="ORF">LCGC14_2148910</name>
</gene>
<dbReference type="EMBL" id="LAZR01027330">
    <property type="protein sequence ID" value="KKL66046.1"/>
    <property type="molecule type" value="Genomic_DNA"/>
</dbReference>
<feature type="non-terminal residue" evidence="1">
    <location>
        <position position="1"/>
    </location>
</feature>
<comment type="caution">
    <text evidence="1">The sequence shown here is derived from an EMBL/GenBank/DDBJ whole genome shotgun (WGS) entry which is preliminary data.</text>
</comment>
<reference evidence="1" key="1">
    <citation type="journal article" date="2015" name="Nature">
        <title>Complex archaea that bridge the gap between prokaryotes and eukaryotes.</title>
        <authorList>
            <person name="Spang A."/>
            <person name="Saw J.H."/>
            <person name="Jorgensen S.L."/>
            <person name="Zaremba-Niedzwiedzka K."/>
            <person name="Martijn J."/>
            <person name="Lind A.E."/>
            <person name="van Eijk R."/>
            <person name="Schleper C."/>
            <person name="Guy L."/>
            <person name="Ettema T.J."/>
        </authorList>
    </citation>
    <scope>NUCLEOTIDE SEQUENCE</scope>
</reference>
<sequence>VGAKRSLDKEAGWVTSQTSRPQMWSKLKSIVDDNGIFIHSREGLTQFHNVVRTQEGEAEHVPGANDDYPTAVAIAWYISARATIVRDHEDGYVPAVINFSASS</sequence>
<organism evidence="1">
    <name type="scientific">marine sediment metagenome</name>
    <dbReference type="NCBI Taxonomy" id="412755"/>
    <lineage>
        <taxon>unclassified sequences</taxon>
        <taxon>metagenomes</taxon>
        <taxon>ecological metagenomes</taxon>
    </lineage>
</organism>
<dbReference type="Gene3D" id="3.30.420.240">
    <property type="match status" value="1"/>
</dbReference>
<name>A0A0F9EIC2_9ZZZZ</name>
<proteinExistence type="predicted"/>
<accession>A0A0F9EIC2</accession>